<dbReference type="PANTHER" id="PTHR11079">
    <property type="entry name" value="CYTOSINE DEAMINASE FAMILY MEMBER"/>
    <property type="match status" value="1"/>
</dbReference>
<comment type="caution">
    <text evidence="10">The sequence shown here is derived from an EMBL/GenBank/DDBJ whole genome shotgun (WGS) entry which is preliminary data.</text>
</comment>
<dbReference type="NCBIfam" id="NF008113">
    <property type="entry name" value="PRK10860.1"/>
    <property type="match status" value="1"/>
</dbReference>
<evidence type="ECO:0000256" key="2">
    <source>
        <dbReference type="ARBA" id="ARBA00011738"/>
    </source>
</evidence>
<dbReference type="HAMAP" id="MF_00972">
    <property type="entry name" value="tRNA_aden_deaminase"/>
    <property type="match status" value="1"/>
</dbReference>
<name>W7AU43_9LIST</name>
<sequence length="178" mass="19938">MKKTVEKWGTEVEKEKFMREAIKEALKARDLGEVPIGAVVVLDGEIIGRGHNLRETSQNAITHAELLAIQDACIKQGSWRLSGADLYVTLEPCPMCSGAILLSRIHKVYYGASDPKAGTAGTLMNLLEDDRFNHTCEVEKGLLQQETAELLTSFFKDLRERKKKLQVSKKTNESFLLF</sequence>
<keyword evidence="11" id="KW-1185">Reference proteome</keyword>
<dbReference type="Gene3D" id="3.40.140.10">
    <property type="entry name" value="Cytidine Deaminase, domain 2"/>
    <property type="match status" value="1"/>
</dbReference>
<feature type="binding site" evidence="8">
    <location>
        <position position="63"/>
    </location>
    <ligand>
        <name>Zn(2+)</name>
        <dbReference type="ChEBI" id="CHEBI:29105"/>
        <note>catalytic</note>
    </ligand>
</feature>
<evidence type="ECO:0000256" key="7">
    <source>
        <dbReference type="ARBA" id="ARBA00048045"/>
    </source>
</evidence>
<comment type="similarity">
    <text evidence="1">Belongs to the cytidine and deoxycytidylate deaminase family. ADAT2 subfamily.</text>
</comment>
<evidence type="ECO:0000313" key="11">
    <source>
        <dbReference type="Proteomes" id="UP000019246"/>
    </source>
</evidence>
<comment type="catalytic activity">
    <reaction evidence="7 8">
        <text>adenosine(34) in tRNA + H2O + H(+) = inosine(34) in tRNA + NH4(+)</text>
        <dbReference type="Rhea" id="RHEA:43168"/>
        <dbReference type="Rhea" id="RHEA-COMP:10373"/>
        <dbReference type="Rhea" id="RHEA-COMP:10374"/>
        <dbReference type="ChEBI" id="CHEBI:15377"/>
        <dbReference type="ChEBI" id="CHEBI:15378"/>
        <dbReference type="ChEBI" id="CHEBI:28938"/>
        <dbReference type="ChEBI" id="CHEBI:74411"/>
        <dbReference type="ChEBI" id="CHEBI:82852"/>
        <dbReference type="EC" id="3.5.4.33"/>
    </reaction>
</comment>
<keyword evidence="4 8" id="KW-0479">Metal-binding</keyword>
<dbReference type="GO" id="GO:0002100">
    <property type="term" value="P:tRNA wobble adenosine to inosine editing"/>
    <property type="evidence" value="ECO:0007669"/>
    <property type="project" value="UniProtKB-UniRule"/>
</dbReference>
<dbReference type="PROSITE" id="PS51747">
    <property type="entry name" value="CYT_DCMP_DEAMINASES_2"/>
    <property type="match status" value="1"/>
</dbReference>
<feature type="active site" description="Proton donor" evidence="8">
    <location>
        <position position="65"/>
    </location>
</feature>
<dbReference type="GO" id="GO:0008270">
    <property type="term" value="F:zinc ion binding"/>
    <property type="evidence" value="ECO:0007669"/>
    <property type="project" value="UniProtKB-UniRule"/>
</dbReference>
<accession>W7AU43</accession>
<dbReference type="InterPro" id="IPR058535">
    <property type="entry name" value="MafB19-deam"/>
</dbReference>
<feature type="domain" description="CMP/dCMP-type deaminase" evidence="9">
    <location>
        <begin position="12"/>
        <end position="146"/>
    </location>
</feature>
<evidence type="ECO:0000256" key="4">
    <source>
        <dbReference type="ARBA" id="ARBA00022723"/>
    </source>
</evidence>
<gene>
    <name evidence="8" type="primary">tadA</name>
    <name evidence="10" type="ORF">MAQA_15191</name>
</gene>
<keyword evidence="6 8" id="KW-0862">Zinc</keyword>
<dbReference type="FunFam" id="3.40.140.10:FF:000005">
    <property type="entry name" value="tRNA-specific adenosine deaminase"/>
    <property type="match status" value="1"/>
</dbReference>
<dbReference type="PROSITE" id="PS00903">
    <property type="entry name" value="CYT_DCMP_DEAMINASES_1"/>
    <property type="match status" value="1"/>
</dbReference>
<dbReference type="SUPFAM" id="SSF53927">
    <property type="entry name" value="Cytidine deaminase-like"/>
    <property type="match status" value="1"/>
</dbReference>
<organism evidence="10 11">
    <name type="scientific">Listeria aquatica FSL S10-1188</name>
    <dbReference type="NCBI Taxonomy" id="1265818"/>
    <lineage>
        <taxon>Bacteria</taxon>
        <taxon>Bacillati</taxon>
        <taxon>Bacillota</taxon>
        <taxon>Bacilli</taxon>
        <taxon>Bacillales</taxon>
        <taxon>Listeriaceae</taxon>
        <taxon>Listeria</taxon>
    </lineage>
</organism>
<dbReference type="InterPro" id="IPR016193">
    <property type="entry name" value="Cytidine_deaminase-like"/>
</dbReference>
<proteinExistence type="inferred from homology"/>
<reference evidence="10 11" key="1">
    <citation type="journal article" date="2014" name="Int. J. Syst. Evol. Microbiol.">
        <title>Listeria floridensis sp. nov., Listeria aquatica sp. nov., Listeria cornellensis sp. nov., Listeria riparia sp. nov. and Listeria grandensis sp. nov., from agricultural and natural environments.</title>
        <authorList>
            <person name="den Bakker H.C."/>
            <person name="Warchocki S."/>
            <person name="Wright E.M."/>
            <person name="Allred A.F."/>
            <person name="Ahlstrom C."/>
            <person name="Manuel C.S."/>
            <person name="Stasiewicz M.J."/>
            <person name="Burrell A."/>
            <person name="Roof S."/>
            <person name="Strawn L."/>
            <person name="Fortes E.D."/>
            <person name="Nightingale K.K."/>
            <person name="Kephart D."/>
            <person name="Wiedmann M."/>
        </authorList>
    </citation>
    <scope>NUCLEOTIDE SEQUENCE [LARGE SCALE GENOMIC DNA]</scope>
    <source>
        <strain evidence="10 11">FSL S10-1188</strain>
    </source>
</reference>
<keyword evidence="3 8" id="KW-0819">tRNA processing</keyword>
<dbReference type="EMBL" id="AOCG01000019">
    <property type="protein sequence ID" value="EUJ16720.1"/>
    <property type="molecule type" value="Genomic_DNA"/>
</dbReference>
<dbReference type="Pfam" id="PF14437">
    <property type="entry name" value="MafB19-deam"/>
    <property type="match status" value="1"/>
</dbReference>
<protein>
    <recommendedName>
        <fullName evidence="8">tRNA-specific adenosine deaminase</fullName>
        <ecNumber evidence="8">3.5.4.33</ecNumber>
    </recommendedName>
</protein>
<comment type="cofactor">
    <cofactor evidence="8">
        <name>Zn(2+)</name>
        <dbReference type="ChEBI" id="CHEBI:29105"/>
    </cofactor>
    <text evidence="8">Binds 1 zinc ion per subunit.</text>
</comment>
<evidence type="ECO:0000313" key="10">
    <source>
        <dbReference type="EMBL" id="EUJ16720.1"/>
    </source>
</evidence>
<evidence type="ECO:0000256" key="6">
    <source>
        <dbReference type="ARBA" id="ARBA00022833"/>
    </source>
</evidence>
<dbReference type="Proteomes" id="UP000019246">
    <property type="component" value="Unassembled WGS sequence"/>
</dbReference>
<feature type="binding site" evidence="8">
    <location>
        <position position="93"/>
    </location>
    <ligand>
        <name>Zn(2+)</name>
        <dbReference type="ChEBI" id="CHEBI:29105"/>
        <note>catalytic</note>
    </ligand>
</feature>
<dbReference type="STRING" id="1265818.MAQA_15191"/>
<evidence type="ECO:0000256" key="5">
    <source>
        <dbReference type="ARBA" id="ARBA00022801"/>
    </source>
</evidence>
<evidence type="ECO:0000256" key="8">
    <source>
        <dbReference type="HAMAP-Rule" id="MF_00972"/>
    </source>
</evidence>
<comment type="function">
    <text evidence="8">Catalyzes the deamination of adenosine to inosine at the wobble position 34 of tRNA(Arg2).</text>
</comment>
<dbReference type="AlphaFoldDB" id="W7AU43"/>
<dbReference type="GO" id="GO:0052717">
    <property type="term" value="F:tRNA-specific adenosine-34 deaminase activity"/>
    <property type="evidence" value="ECO:0007669"/>
    <property type="project" value="UniProtKB-UniRule"/>
</dbReference>
<evidence type="ECO:0000256" key="1">
    <source>
        <dbReference type="ARBA" id="ARBA00010669"/>
    </source>
</evidence>
<comment type="subunit">
    <text evidence="2 8">Homodimer.</text>
</comment>
<keyword evidence="5 8" id="KW-0378">Hydrolase</keyword>
<dbReference type="InterPro" id="IPR028883">
    <property type="entry name" value="tRNA_aden_deaminase"/>
</dbReference>
<dbReference type="CDD" id="cd01285">
    <property type="entry name" value="nucleoside_deaminase"/>
    <property type="match status" value="1"/>
</dbReference>
<dbReference type="EC" id="3.5.4.33" evidence="8"/>
<dbReference type="PANTHER" id="PTHR11079:SF202">
    <property type="entry name" value="TRNA-SPECIFIC ADENOSINE DEAMINASE"/>
    <property type="match status" value="1"/>
</dbReference>
<dbReference type="InterPro" id="IPR016192">
    <property type="entry name" value="APOBEC/CMP_deaminase_Zn-bd"/>
</dbReference>
<feature type="binding site" evidence="8">
    <location>
        <position position="96"/>
    </location>
    <ligand>
        <name>Zn(2+)</name>
        <dbReference type="ChEBI" id="CHEBI:29105"/>
        <note>catalytic</note>
    </ligand>
</feature>
<evidence type="ECO:0000256" key="3">
    <source>
        <dbReference type="ARBA" id="ARBA00022694"/>
    </source>
</evidence>
<dbReference type="PATRIC" id="fig|1265818.5.peg.3067"/>
<dbReference type="InterPro" id="IPR002125">
    <property type="entry name" value="CMP_dCMP_dom"/>
</dbReference>
<evidence type="ECO:0000259" key="9">
    <source>
        <dbReference type="PROSITE" id="PS51747"/>
    </source>
</evidence>